<comment type="caution">
    <text evidence="1">The sequence shown here is derived from an EMBL/GenBank/DDBJ whole genome shotgun (WGS) entry which is preliminary data.</text>
</comment>
<proteinExistence type="predicted"/>
<sequence length="78" mass="8345">MERAVVALVVFSGRIGQMDRQSPVGEVVFHQGLEATGLAMVASILPLSGLVPTRNSPVVPLNFSREASVRAKTQQIND</sequence>
<name>I4EGR9_9BACT</name>
<protein>
    <submittedName>
        <fullName evidence="1">Uncharacterized protein</fullName>
    </submittedName>
</protein>
<reference evidence="1 2" key="1">
    <citation type="journal article" date="2012" name="ISME J.">
        <title>Nitrification expanded: discovery, physiology and genomics of a nitrite-oxidizing bacterium from the phylum Chloroflexi.</title>
        <authorList>
            <person name="Sorokin D.Y."/>
            <person name="Lucker S."/>
            <person name="Vejmelkova D."/>
            <person name="Kostrikina N.A."/>
            <person name="Kleerebezem R."/>
            <person name="Rijpstra W.I."/>
            <person name="Damste J.S."/>
            <person name="Le Paslier D."/>
            <person name="Muyzer G."/>
            <person name="Wagner M."/>
            <person name="van Loosdrecht M.C."/>
            <person name="Daims H."/>
        </authorList>
    </citation>
    <scope>NUCLEOTIDE SEQUENCE [LARGE SCALE GENOMIC DNA]</scope>
    <source>
        <strain evidence="2">none</strain>
    </source>
</reference>
<organism evidence="1 2">
    <name type="scientific">Nitrolancea hollandica Lb</name>
    <dbReference type="NCBI Taxonomy" id="1129897"/>
    <lineage>
        <taxon>Bacteria</taxon>
        <taxon>Pseudomonadati</taxon>
        <taxon>Thermomicrobiota</taxon>
        <taxon>Thermomicrobia</taxon>
        <taxon>Sphaerobacterales</taxon>
        <taxon>Sphaerobacterineae</taxon>
        <taxon>Sphaerobacteraceae</taxon>
        <taxon>Nitrolancea</taxon>
    </lineage>
</organism>
<dbReference type="EMBL" id="CAGS01000201">
    <property type="protein sequence ID" value="CCF83881.1"/>
    <property type="molecule type" value="Genomic_DNA"/>
</dbReference>
<accession>I4EGR9</accession>
<gene>
    <name evidence="1" type="ORF">NITHO_280024</name>
</gene>
<dbReference type="AlphaFoldDB" id="I4EGR9"/>
<evidence type="ECO:0000313" key="1">
    <source>
        <dbReference type="EMBL" id="CCF83881.1"/>
    </source>
</evidence>
<dbReference type="RefSeq" id="WP_008477570.1">
    <property type="nucleotide sequence ID" value="NZ_CAGS01000201.1"/>
</dbReference>
<evidence type="ECO:0000313" key="2">
    <source>
        <dbReference type="Proteomes" id="UP000004221"/>
    </source>
</evidence>
<dbReference type="Proteomes" id="UP000004221">
    <property type="component" value="Unassembled WGS sequence"/>
</dbReference>
<keyword evidence="2" id="KW-1185">Reference proteome</keyword>